<dbReference type="GO" id="GO:0006508">
    <property type="term" value="P:proteolysis"/>
    <property type="evidence" value="ECO:0007669"/>
    <property type="project" value="UniProtKB-KW"/>
</dbReference>
<dbReference type="PANTHER" id="PTHR43343:SF3">
    <property type="entry name" value="PROTEASE DO-LIKE 8, CHLOROPLASTIC"/>
    <property type="match status" value="1"/>
</dbReference>
<dbReference type="SUPFAM" id="SSF50156">
    <property type="entry name" value="PDZ domain-like"/>
    <property type="match status" value="1"/>
</dbReference>
<dbReference type="Gene3D" id="2.40.10.10">
    <property type="entry name" value="Trypsin-like serine proteases"/>
    <property type="match status" value="2"/>
</dbReference>
<keyword evidence="4" id="KW-0812">Transmembrane</keyword>
<dbReference type="PANTHER" id="PTHR43343">
    <property type="entry name" value="PEPTIDASE S12"/>
    <property type="match status" value="1"/>
</dbReference>
<dbReference type="InterPro" id="IPR036034">
    <property type="entry name" value="PDZ_sf"/>
</dbReference>
<dbReference type="AlphaFoldDB" id="A0A1F4UI68"/>
<dbReference type="Proteomes" id="UP000176583">
    <property type="component" value="Unassembled WGS sequence"/>
</dbReference>
<dbReference type="GO" id="GO:0004252">
    <property type="term" value="F:serine-type endopeptidase activity"/>
    <property type="evidence" value="ECO:0007669"/>
    <property type="project" value="InterPro"/>
</dbReference>
<sequence>MVKIPVLSRKQIFRLAFLLVLISAGVLAYFYRVPIGEFLKERLTFLEIRTVQRIVKEEDAVIEVVDDTSPAVVSVVQKKMVLDFFSGPLSQKQGIGTGFIIRENGVILTNRHVVSDQDAEYSVVTADGTEYEVKEIHRDTAYDLAILKVSASGLPTLSLGDSDQIKVGQSVVAIGNALGRLSNTVTKGIVSGIGRGITAGGSLGGDTEELDDVIQTDAAINPGNSGGPLLNLSSEVVGINVAVASEAENIGFAIPINLVKSAVDQFEQTGKIVRPFLGVSYYLITEDAAKVQDLPRGAFVQEVVAGSAAQKAGVKAGDVITAIGGGSITEKNSLAKIVLKYEVGDKVSLTVVRNGKTIALSATLGESQSD</sequence>
<dbReference type="Pfam" id="PF13365">
    <property type="entry name" value="Trypsin_2"/>
    <property type="match status" value="1"/>
</dbReference>
<comment type="caution">
    <text evidence="6">The sequence shown here is derived from an EMBL/GenBank/DDBJ whole genome shotgun (WGS) entry which is preliminary data.</text>
</comment>
<dbReference type="InterPro" id="IPR043504">
    <property type="entry name" value="Peptidase_S1_PA_chymotrypsin"/>
</dbReference>
<evidence type="ECO:0000256" key="2">
    <source>
        <dbReference type="ARBA" id="ARBA00022670"/>
    </source>
</evidence>
<dbReference type="Pfam" id="PF13180">
    <property type="entry name" value="PDZ_2"/>
    <property type="match status" value="1"/>
</dbReference>
<dbReference type="SMART" id="SM00228">
    <property type="entry name" value="PDZ"/>
    <property type="match status" value="1"/>
</dbReference>
<evidence type="ECO:0000313" key="7">
    <source>
        <dbReference type="Proteomes" id="UP000176583"/>
    </source>
</evidence>
<dbReference type="PRINTS" id="PR00834">
    <property type="entry name" value="PROTEASES2C"/>
</dbReference>
<name>A0A1F4UI68_UNCKA</name>
<keyword evidence="4" id="KW-1133">Transmembrane helix</keyword>
<keyword evidence="2" id="KW-0645">Protease</keyword>
<protein>
    <recommendedName>
        <fullName evidence="5">PDZ domain-containing protein</fullName>
    </recommendedName>
</protein>
<evidence type="ECO:0000259" key="5">
    <source>
        <dbReference type="PROSITE" id="PS50106"/>
    </source>
</evidence>
<evidence type="ECO:0000256" key="1">
    <source>
        <dbReference type="ARBA" id="ARBA00010541"/>
    </source>
</evidence>
<dbReference type="InterPro" id="IPR009003">
    <property type="entry name" value="Peptidase_S1_PA"/>
</dbReference>
<evidence type="ECO:0000256" key="3">
    <source>
        <dbReference type="ARBA" id="ARBA00022801"/>
    </source>
</evidence>
<dbReference type="EMBL" id="MEUW01000013">
    <property type="protein sequence ID" value="OGC44661.1"/>
    <property type="molecule type" value="Genomic_DNA"/>
</dbReference>
<proteinExistence type="inferred from homology"/>
<dbReference type="STRING" id="1802613.A2V54_00695"/>
<accession>A0A1F4UI68</accession>
<evidence type="ECO:0000313" key="6">
    <source>
        <dbReference type="EMBL" id="OGC44661.1"/>
    </source>
</evidence>
<dbReference type="PROSITE" id="PS50106">
    <property type="entry name" value="PDZ"/>
    <property type="match status" value="1"/>
</dbReference>
<reference evidence="6 7" key="1">
    <citation type="journal article" date="2016" name="Nat. Commun.">
        <title>Thousands of microbial genomes shed light on interconnected biogeochemical processes in an aquifer system.</title>
        <authorList>
            <person name="Anantharaman K."/>
            <person name="Brown C.T."/>
            <person name="Hug L.A."/>
            <person name="Sharon I."/>
            <person name="Castelle C.J."/>
            <person name="Probst A.J."/>
            <person name="Thomas B.C."/>
            <person name="Singh A."/>
            <person name="Wilkins M.J."/>
            <person name="Karaoz U."/>
            <person name="Brodie E.L."/>
            <person name="Williams K.H."/>
            <person name="Hubbard S.S."/>
            <person name="Banfield J.F."/>
        </authorList>
    </citation>
    <scope>NUCLEOTIDE SEQUENCE [LARGE SCALE GENOMIC DNA]</scope>
</reference>
<keyword evidence="3" id="KW-0378">Hydrolase</keyword>
<keyword evidence="4" id="KW-0472">Membrane</keyword>
<feature type="domain" description="PDZ" evidence="5">
    <location>
        <begin position="255"/>
        <end position="355"/>
    </location>
</feature>
<feature type="transmembrane region" description="Helical" evidence="4">
    <location>
        <begin position="12"/>
        <end position="31"/>
    </location>
</feature>
<dbReference type="SUPFAM" id="SSF50494">
    <property type="entry name" value="Trypsin-like serine proteases"/>
    <property type="match status" value="1"/>
</dbReference>
<dbReference type="InterPro" id="IPR001940">
    <property type="entry name" value="Peptidase_S1C"/>
</dbReference>
<organism evidence="6 7">
    <name type="scientific">candidate division WWE3 bacterium RBG_19FT_COMBO_53_11</name>
    <dbReference type="NCBI Taxonomy" id="1802613"/>
    <lineage>
        <taxon>Bacteria</taxon>
        <taxon>Katanobacteria</taxon>
    </lineage>
</organism>
<evidence type="ECO:0000256" key="4">
    <source>
        <dbReference type="SAM" id="Phobius"/>
    </source>
</evidence>
<dbReference type="InterPro" id="IPR051201">
    <property type="entry name" value="Chloro_Bact_Ser_Proteases"/>
</dbReference>
<comment type="similarity">
    <text evidence="1">Belongs to the peptidase S1C family.</text>
</comment>
<dbReference type="Gene3D" id="2.30.42.10">
    <property type="match status" value="1"/>
</dbReference>
<dbReference type="InterPro" id="IPR001478">
    <property type="entry name" value="PDZ"/>
</dbReference>
<gene>
    <name evidence="6" type="ORF">A2V54_00695</name>
</gene>